<sequence>MPSTVDPCTLLKAGNLNTQHPLLLQPTILDIPKYQLKVRNNNPSNQSSTVTGGQQ</sequence>
<name>A0A0B7ADD7_9EUPU</name>
<proteinExistence type="predicted"/>
<evidence type="ECO:0000313" key="1">
    <source>
        <dbReference type="EMBL" id="CEK78046.1"/>
    </source>
</evidence>
<dbReference type="EMBL" id="HACG01031181">
    <property type="protein sequence ID" value="CEK78046.1"/>
    <property type="molecule type" value="Transcribed_RNA"/>
</dbReference>
<protein>
    <submittedName>
        <fullName evidence="1">Uncharacterized protein</fullName>
    </submittedName>
</protein>
<dbReference type="AlphaFoldDB" id="A0A0B7ADD7"/>
<reference evidence="1" key="1">
    <citation type="submission" date="2014-12" db="EMBL/GenBank/DDBJ databases">
        <title>Insight into the proteome of Arion vulgaris.</title>
        <authorList>
            <person name="Aradska J."/>
            <person name="Bulat T."/>
            <person name="Smidak R."/>
            <person name="Sarate P."/>
            <person name="Gangsoo J."/>
            <person name="Sialana F."/>
            <person name="Bilban M."/>
            <person name="Lubec G."/>
        </authorList>
    </citation>
    <scope>NUCLEOTIDE SEQUENCE</scope>
    <source>
        <tissue evidence="1">Skin</tissue>
    </source>
</reference>
<accession>A0A0B7ADD7</accession>
<organism evidence="1">
    <name type="scientific">Arion vulgaris</name>
    <dbReference type="NCBI Taxonomy" id="1028688"/>
    <lineage>
        <taxon>Eukaryota</taxon>
        <taxon>Metazoa</taxon>
        <taxon>Spiralia</taxon>
        <taxon>Lophotrochozoa</taxon>
        <taxon>Mollusca</taxon>
        <taxon>Gastropoda</taxon>
        <taxon>Heterobranchia</taxon>
        <taxon>Euthyneura</taxon>
        <taxon>Panpulmonata</taxon>
        <taxon>Eupulmonata</taxon>
        <taxon>Stylommatophora</taxon>
        <taxon>Helicina</taxon>
        <taxon>Arionoidea</taxon>
        <taxon>Arionidae</taxon>
        <taxon>Arion</taxon>
    </lineage>
</organism>
<gene>
    <name evidence="1" type="primary">ORF108004</name>
</gene>